<evidence type="ECO:0000313" key="6">
    <source>
        <dbReference type="Proteomes" id="UP000218606"/>
    </source>
</evidence>
<dbReference type="InterPro" id="IPR009057">
    <property type="entry name" value="Homeodomain-like_sf"/>
</dbReference>
<reference evidence="5 6" key="1">
    <citation type="journal article" date="2017" name="Front. Microbiol.">
        <title>Phaeobacter piscinae sp. nov., a species of the Roseobacter group and potential aquaculture probiont.</title>
        <authorList>
            <person name="Sonnenschein E.C."/>
            <person name="Phippen C.B.W."/>
            <person name="Nielsen K.F."/>
            <person name="Mateiu R.V."/>
            <person name="Melchiorsen J."/>
            <person name="Gram L."/>
            <person name="Overmann J."/>
            <person name="Freese H.M."/>
        </authorList>
    </citation>
    <scope>NUCLEOTIDE SEQUENCE [LARGE SCALE GENOMIC DNA]</scope>
    <source>
        <strain evidence="5 6">P13</strain>
    </source>
</reference>
<evidence type="ECO:0000256" key="3">
    <source>
        <dbReference type="ARBA" id="ARBA00023163"/>
    </source>
</evidence>
<dbReference type="Pfam" id="PF12625">
    <property type="entry name" value="Arabinose_bd"/>
    <property type="match status" value="1"/>
</dbReference>
<organism evidence="5 6">
    <name type="scientific">Phaeobacter piscinae</name>
    <dbReference type="NCBI Taxonomy" id="1580596"/>
    <lineage>
        <taxon>Bacteria</taxon>
        <taxon>Pseudomonadati</taxon>
        <taxon>Pseudomonadota</taxon>
        <taxon>Alphaproteobacteria</taxon>
        <taxon>Rhodobacterales</taxon>
        <taxon>Roseobacteraceae</taxon>
        <taxon>Phaeobacter</taxon>
    </lineage>
</organism>
<dbReference type="SUPFAM" id="SSF46689">
    <property type="entry name" value="Homeodomain-like"/>
    <property type="match status" value="1"/>
</dbReference>
<gene>
    <name evidence="5" type="ORF">PhaeoP13_03635</name>
</gene>
<sequence length="367" mass="41615">MANSLPIPEFDKRLSESDKSTYSIASMIRPNPDTLATVSLPFIEDWLSALQTCCDVDQIHRILSHCGLPQPTNSKPEANRATQRVTLDQIVKLYQIAAAETGDEMPGLWSRPVRPRALQHLLTTVREAGTLPAALYRFSTFWNLILDDYHIDLKSEKSKVTLSLMPRGSPEVHRFGHMLLLKLAHGLLSWLAGYEVPVQAVQFAFDQPDFAQDYGVIFPAPVRFSQWCSAISFDPQQLGPPQPRSPAELAAFLDRAPRDWIFTGFREHRLSLQIRDFLYRSNWEDCRLGDAAAMLNVTPRTLMRRLEDEATSFQSIKDALRRDIAIRDLRAGHKSIEDISDDLGFSSAANFHRAFRRWTGGTTSSYR</sequence>
<dbReference type="AlphaFoldDB" id="A0AAN1GUR7"/>
<dbReference type="InterPro" id="IPR018060">
    <property type="entry name" value="HTH_AraC"/>
</dbReference>
<accession>A0AAN1GUR7</accession>
<dbReference type="SMART" id="SM00342">
    <property type="entry name" value="HTH_ARAC"/>
    <property type="match status" value="1"/>
</dbReference>
<dbReference type="PROSITE" id="PS01124">
    <property type="entry name" value="HTH_ARAC_FAMILY_2"/>
    <property type="match status" value="1"/>
</dbReference>
<keyword evidence="2" id="KW-0238">DNA-binding</keyword>
<dbReference type="GO" id="GO:0005829">
    <property type="term" value="C:cytosol"/>
    <property type="evidence" value="ECO:0007669"/>
    <property type="project" value="TreeGrafter"/>
</dbReference>
<dbReference type="GO" id="GO:0003700">
    <property type="term" value="F:DNA-binding transcription factor activity"/>
    <property type="evidence" value="ECO:0007669"/>
    <property type="project" value="InterPro"/>
</dbReference>
<dbReference type="InterPro" id="IPR032687">
    <property type="entry name" value="AraC-type_N"/>
</dbReference>
<protein>
    <submittedName>
        <fullName evidence="5">Transcriptional regulator, AraC family</fullName>
    </submittedName>
</protein>
<dbReference type="Proteomes" id="UP000218606">
    <property type="component" value="Plasmid pP13_a"/>
</dbReference>
<geneLocation type="plasmid" evidence="6">
    <name>pp13_a</name>
</geneLocation>
<dbReference type="PANTHER" id="PTHR47894">
    <property type="entry name" value="HTH-TYPE TRANSCRIPTIONAL REGULATOR GADX"/>
    <property type="match status" value="1"/>
</dbReference>
<name>A0AAN1GUR7_9RHOB</name>
<evidence type="ECO:0000256" key="2">
    <source>
        <dbReference type="ARBA" id="ARBA00023125"/>
    </source>
</evidence>
<proteinExistence type="predicted"/>
<evidence type="ECO:0000259" key="4">
    <source>
        <dbReference type="PROSITE" id="PS01124"/>
    </source>
</evidence>
<feature type="domain" description="HTH araC/xylS-type" evidence="4">
    <location>
        <begin position="268"/>
        <end position="367"/>
    </location>
</feature>
<evidence type="ECO:0000256" key="1">
    <source>
        <dbReference type="ARBA" id="ARBA00023015"/>
    </source>
</evidence>
<evidence type="ECO:0000313" key="5">
    <source>
        <dbReference type="EMBL" id="ATG45517.1"/>
    </source>
</evidence>
<keyword evidence="3" id="KW-0804">Transcription</keyword>
<dbReference type="PANTHER" id="PTHR47894:SF1">
    <property type="entry name" value="HTH-TYPE TRANSCRIPTIONAL REGULATOR VQSM"/>
    <property type="match status" value="1"/>
</dbReference>
<keyword evidence="5" id="KW-0614">Plasmid</keyword>
<dbReference type="EMBL" id="CP010768">
    <property type="protein sequence ID" value="ATG45517.1"/>
    <property type="molecule type" value="Genomic_DNA"/>
</dbReference>
<dbReference type="GO" id="GO:0000976">
    <property type="term" value="F:transcription cis-regulatory region binding"/>
    <property type="evidence" value="ECO:0007669"/>
    <property type="project" value="TreeGrafter"/>
</dbReference>
<dbReference type="Pfam" id="PF12833">
    <property type="entry name" value="HTH_18"/>
    <property type="match status" value="1"/>
</dbReference>
<dbReference type="Gene3D" id="1.10.10.60">
    <property type="entry name" value="Homeodomain-like"/>
    <property type="match status" value="1"/>
</dbReference>
<keyword evidence="1" id="KW-0805">Transcription regulation</keyword>